<keyword evidence="1" id="KW-1133">Transmembrane helix</keyword>
<comment type="caution">
    <text evidence="2">The sequence shown here is derived from an EMBL/GenBank/DDBJ whole genome shotgun (WGS) entry which is preliminary data.</text>
</comment>
<name>A0A9P0QL84_9ASCO</name>
<dbReference type="Proteomes" id="UP000837801">
    <property type="component" value="Unassembled WGS sequence"/>
</dbReference>
<organism evidence="2 3">
    <name type="scientific">[Candida] railenensis</name>
    <dbReference type="NCBI Taxonomy" id="45579"/>
    <lineage>
        <taxon>Eukaryota</taxon>
        <taxon>Fungi</taxon>
        <taxon>Dikarya</taxon>
        <taxon>Ascomycota</taxon>
        <taxon>Saccharomycotina</taxon>
        <taxon>Pichiomycetes</taxon>
        <taxon>Debaryomycetaceae</taxon>
        <taxon>Kurtzmaniella</taxon>
    </lineage>
</organism>
<feature type="transmembrane region" description="Helical" evidence="1">
    <location>
        <begin position="62"/>
        <end position="86"/>
    </location>
</feature>
<evidence type="ECO:0000313" key="2">
    <source>
        <dbReference type="EMBL" id="CAH2350462.1"/>
    </source>
</evidence>
<dbReference type="AlphaFoldDB" id="A0A9P0QL84"/>
<gene>
    <name evidence="2" type="ORF">CLIB1423_01S10660</name>
</gene>
<protein>
    <submittedName>
        <fullName evidence="2">Uncharacterized protein</fullName>
    </submittedName>
</protein>
<keyword evidence="1" id="KW-0472">Membrane</keyword>
<accession>A0A9P0QL84</accession>
<evidence type="ECO:0000256" key="1">
    <source>
        <dbReference type="SAM" id="Phobius"/>
    </source>
</evidence>
<proteinExistence type="predicted"/>
<dbReference type="EMBL" id="CAKXYY010000001">
    <property type="protein sequence ID" value="CAH2350462.1"/>
    <property type="molecule type" value="Genomic_DNA"/>
</dbReference>
<keyword evidence="1" id="KW-0812">Transmembrane</keyword>
<feature type="transmembrane region" description="Helical" evidence="1">
    <location>
        <begin position="29"/>
        <end position="50"/>
    </location>
</feature>
<reference evidence="2" key="1">
    <citation type="submission" date="2022-03" db="EMBL/GenBank/DDBJ databases">
        <authorList>
            <person name="Legras J.-L."/>
            <person name="Devillers H."/>
            <person name="Grondin C."/>
        </authorList>
    </citation>
    <scope>NUCLEOTIDE SEQUENCE</scope>
    <source>
        <strain evidence="2">CLIB 1423</strain>
    </source>
</reference>
<keyword evidence="3" id="KW-1185">Reference proteome</keyword>
<evidence type="ECO:0000313" key="3">
    <source>
        <dbReference type="Proteomes" id="UP000837801"/>
    </source>
</evidence>
<sequence length="269" mass="30821">MLSVLRQNDYNVRGPSKLNIAENSAEPTVFVIAFSKICVWIVAFNIAYLFRLRNIVMWMYRILNNFTLITIEMVVVLNIIFINVFWQFFGNGDNTSTKVTNSSYTSKRILKTRVLHEVFWSPKNVTIFRSSSNESSISFFEPRILLEAISRTIMNDTHSTSCGSYLADQSQLLTNSKPTLASRFEMLQSPLPSQSNENHLIQTSFNEPSQSLVEDTDPLPVSRSKSYFSKKFFNQAKRATNDNESITSSIQNENAIEIISISKDNKKYF</sequence>